<evidence type="ECO:0000256" key="2">
    <source>
        <dbReference type="ARBA" id="ARBA00023015"/>
    </source>
</evidence>
<dbReference type="PANTHER" id="PTHR47792">
    <property type="entry name" value="PROTEIN SOK2-RELATED"/>
    <property type="match status" value="1"/>
</dbReference>
<feature type="compositionally biased region" description="Polar residues" evidence="5">
    <location>
        <begin position="365"/>
        <end position="378"/>
    </location>
</feature>
<dbReference type="SUPFAM" id="SSF54616">
    <property type="entry name" value="DNA-binding domain of Mlu1-box binding protein MBP1"/>
    <property type="match status" value="1"/>
</dbReference>
<dbReference type="STRING" id="1173061.A0A0J9XET7"/>
<feature type="compositionally biased region" description="Low complexity" evidence="5">
    <location>
        <begin position="496"/>
        <end position="509"/>
    </location>
</feature>
<dbReference type="PANTHER" id="PTHR47792:SF1">
    <property type="entry name" value="PROTEIN SOK2-RELATED"/>
    <property type="match status" value="1"/>
</dbReference>
<keyword evidence="8" id="KW-1185">Reference proteome</keyword>
<dbReference type="EMBL" id="CCBN010000012">
    <property type="protein sequence ID" value="CDO55811.1"/>
    <property type="molecule type" value="Genomic_DNA"/>
</dbReference>
<feature type="compositionally biased region" description="Polar residues" evidence="5">
    <location>
        <begin position="1"/>
        <end position="11"/>
    </location>
</feature>
<dbReference type="GO" id="GO:0003700">
    <property type="term" value="F:DNA-binding transcription factor activity"/>
    <property type="evidence" value="ECO:0007669"/>
    <property type="project" value="TreeGrafter"/>
</dbReference>
<evidence type="ECO:0000256" key="3">
    <source>
        <dbReference type="ARBA" id="ARBA00023125"/>
    </source>
</evidence>
<dbReference type="SMART" id="SM01252">
    <property type="entry name" value="KilA-N"/>
    <property type="match status" value="1"/>
</dbReference>
<dbReference type="InterPro" id="IPR018004">
    <property type="entry name" value="KilA/APSES_HTH"/>
</dbReference>
<keyword evidence="3" id="KW-0238">DNA-binding</keyword>
<evidence type="ECO:0000313" key="7">
    <source>
        <dbReference type="EMBL" id="CDO55811.1"/>
    </source>
</evidence>
<dbReference type="Pfam" id="PF04383">
    <property type="entry name" value="KilA-N"/>
    <property type="match status" value="1"/>
</dbReference>
<keyword evidence="4" id="KW-0804">Transcription</keyword>
<evidence type="ECO:0000256" key="1">
    <source>
        <dbReference type="ARBA" id="ARBA00007247"/>
    </source>
</evidence>
<feature type="compositionally biased region" description="Polar residues" evidence="5">
    <location>
        <begin position="63"/>
        <end position="72"/>
    </location>
</feature>
<feature type="compositionally biased region" description="Basic and acidic residues" evidence="5">
    <location>
        <begin position="566"/>
        <end position="578"/>
    </location>
</feature>
<dbReference type="FunFam" id="3.10.260.10:FF:000003">
    <property type="entry name" value="Ascospore maturation 1 protein"/>
    <property type="match status" value="1"/>
</dbReference>
<evidence type="ECO:0000256" key="5">
    <source>
        <dbReference type="SAM" id="MobiDB-lite"/>
    </source>
</evidence>
<protein>
    <recommendedName>
        <fullName evidence="6">HTH APSES-type domain-containing protein</fullName>
    </recommendedName>
</protein>
<dbReference type="InterPro" id="IPR003163">
    <property type="entry name" value="Tscrpt_reg_HTH_APSES-type"/>
</dbReference>
<name>A0A0J9XET7_GEOCN</name>
<comment type="similarity">
    <text evidence="1">Belongs to the EFG1/PHD1/stuA family.</text>
</comment>
<gene>
    <name evidence="7" type="ORF">BN980_GECA12s02705g</name>
</gene>
<organism evidence="7 8">
    <name type="scientific">Geotrichum candidum</name>
    <name type="common">Oospora lactis</name>
    <name type="synonym">Dipodascus geotrichum</name>
    <dbReference type="NCBI Taxonomy" id="1173061"/>
    <lineage>
        <taxon>Eukaryota</taxon>
        <taxon>Fungi</taxon>
        <taxon>Dikarya</taxon>
        <taxon>Ascomycota</taxon>
        <taxon>Saccharomycotina</taxon>
        <taxon>Dipodascomycetes</taxon>
        <taxon>Dipodascales</taxon>
        <taxon>Dipodascaceae</taxon>
        <taxon>Geotrichum</taxon>
    </lineage>
</organism>
<feature type="compositionally biased region" description="Low complexity" evidence="5">
    <location>
        <begin position="15"/>
        <end position="27"/>
    </location>
</feature>
<feature type="compositionally biased region" description="Polar residues" evidence="5">
    <location>
        <begin position="458"/>
        <end position="470"/>
    </location>
</feature>
<keyword evidence="2" id="KW-0805">Transcription regulation</keyword>
<accession>A0A0J9XET7</accession>
<dbReference type="GO" id="GO:0043565">
    <property type="term" value="F:sequence-specific DNA binding"/>
    <property type="evidence" value="ECO:0007669"/>
    <property type="project" value="TreeGrafter"/>
</dbReference>
<sequence length="578" mass="62890">MSAYSTQSYYPQQGPAATNAAPTASPTPHGPTQPNGAPSEPQANAPATSVHTTPVPATAPTQGYAQHPQQHDGSPAQPGAGPMPSGANPYYYPHYAQQQMQQPQQQHPYYPASTTSGVNTATSTTAPSVYYPPGATSDMPYGAYPPQYQYPQQAYQAAYVNGYSMQPYQYVHPSAQAQQQQQQQQQQAIYQQQYQQHAYHHQQQSLAMIPTITDPTGQNPPPNIKPKITTTLWEDEGTLCFQVEARGICVARREDNNLINGTKLLNVAGMTRGRRDGILKGEKTRHVVKAGAMHLKGVWIPYERALEFANREKITDMLYPLFVTDLKALLYHPANFARTAQVLSAAEKRKAEFQKAAATKESKNEGTGATKSASTSPKNTKRTSKKEESATASPQPSQQSLTGRFSVDRIVSQPQPAQQPQQQYLPLPVTATPPPSATGGGPPKPYYMGSQQQQQQQHVYSPNSRISTPQPGVEGGYQQHAYQRYPAYGMPPHPGQQPQHMMHPMYQAPLAPPQVQQPPQPPQPQQQLPGVDARIDGPKQATELPKPDVDTGSNSPAAAAAGSAEKPGDAKLEESKKN</sequence>
<dbReference type="PROSITE" id="PS51299">
    <property type="entry name" value="HTH_APSES"/>
    <property type="match status" value="1"/>
</dbReference>
<feature type="compositionally biased region" description="Pro residues" evidence="5">
    <location>
        <begin position="510"/>
        <end position="524"/>
    </location>
</feature>
<dbReference type="Proteomes" id="UP000242525">
    <property type="component" value="Unassembled WGS sequence"/>
</dbReference>
<dbReference type="GO" id="GO:0005634">
    <property type="term" value="C:nucleus"/>
    <property type="evidence" value="ECO:0007669"/>
    <property type="project" value="TreeGrafter"/>
</dbReference>
<feature type="compositionally biased region" description="Basic and acidic residues" evidence="5">
    <location>
        <begin position="354"/>
        <end position="364"/>
    </location>
</feature>
<dbReference type="Gene3D" id="3.10.260.10">
    <property type="entry name" value="Transcription regulator HTH, APSES-type DNA-binding domain"/>
    <property type="match status" value="1"/>
</dbReference>
<feature type="domain" description="HTH APSES-type" evidence="6">
    <location>
        <begin position="227"/>
        <end position="333"/>
    </location>
</feature>
<reference evidence="7" key="1">
    <citation type="submission" date="2014-03" db="EMBL/GenBank/DDBJ databases">
        <authorList>
            <person name="Casaregola S."/>
        </authorList>
    </citation>
    <scope>NUCLEOTIDE SEQUENCE [LARGE SCALE GENOMIC DNA]</scope>
    <source>
        <strain evidence="7">CLIB 918</strain>
    </source>
</reference>
<dbReference type="AlphaFoldDB" id="A0A0J9XET7"/>
<feature type="region of interest" description="Disordered" evidence="5">
    <location>
        <begin position="354"/>
        <end position="578"/>
    </location>
</feature>
<evidence type="ECO:0000313" key="8">
    <source>
        <dbReference type="Proteomes" id="UP000242525"/>
    </source>
</evidence>
<evidence type="ECO:0000259" key="6">
    <source>
        <dbReference type="PROSITE" id="PS51299"/>
    </source>
</evidence>
<proteinExistence type="inferred from homology"/>
<feature type="region of interest" description="Disordered" evidence="5">
    <location>
        <begin position="1"/>
        <end position="91"/>
    </location>
</feature>
<dbReference type="InterPro" id="IPR036887">
    <property type="entry name" value="HTH_APSES_sf"/>
</dbReference>
<dbReference type="GO" id="GO:0045944">
    <property type="term" value="P:positive regulation of transcription by RNA polymerase II"/>
    <property type="evidence" value="ECO:0007669"/>
    <property type="project" value="TreeGrafter"/>
</dbReference>
<feature type="compositionally biased region" description="Low complexity" evidence="5">
    <location>
        <begin position="45"/>
        <end position="61"/>
    </location>
</feature>
<comment type="caution">
    <text evidence="7">The sequence shown here is derived from an EMBL/GenBank/DDBJ whole genome shotgun (WGS) entry which is preliminary data.</text>
</comment>
<dbReference type="OrthoDB" id="5407653at2759"/>
<evidence type="ECO:0000256" key="4">
    <source>
        <dbReference type="ARBA" id="ARBA00023163"/>
    </source>
</evidence>
<feature type="compositionally biased region" description="Low complexity" evidence="5">
    <location>
        <begin position="413"/>
        <end position="430"/>
    </location>
</feature>
<dbReference type="InterPro" id="IPR029790">
    <property type="entry name" value="EFG1/Phd1/StuA"/>
</dbReference>